<gene>
    <name evidence="1" type="ORF">ACHAWO_008262</name>
</gene>
<reference evidence="1 2" key="1">
    <citation type="submission" date="2024-10" db="EMBL/GenBank/DDBJ databases">
        <title>Updated reference genomes for cyclostephanoid diatoms.</title>
        <authorList>
            <person name="Roberts W.R."/>
            <person name="Alverson A.J."/>
        </authorList>
    </citation>
    <scope>NUCLEOTIDE SEQUENCE [LARGE SCALE GENOMIC DNA]</scope>
    <source>
        <strain evidence="1 2">AJA010-31</strain>
    </source>
</reference>
<keyword evidence="2" id="KW-1185">Reference proteome</keyword>
<sequence length="361" mass="39999">MPVIQPMVTAKCVEDRAASFDCFEKVCCYLPQTPLLNLITKKKVWGCFEKAMRLSLKQRKMPTNEAVKSSWESYLSHIVLCNLARVLEGFTSHGLQKQNSGALVPNESSARLVKRGIVPMLLQIAKCDIGLPSCRAMQGLDNISRVRDCRQLLHQDPNGIALLSSVLSSRDGALISPTMLLPDLITTCMNWALYAMERIIKRETDKQESTKKLRAQLLNLEMDSFQCNVTEKKLVLAQQISELRSQLKADCEAGDARSYLGFEEKMALRCMMVLSASCHLDNGSMRTLSIDGIGLASMLLDMPIEADLLGASIGTIQNTLASIESEAIVLRDIYDPLHLVTRLLVGINKFISLQGFSKTGT</sequence>
<dbReference type="AlphaFoldDB" id="A0ABD3MS25"/>
<evidence type="ECO:0000313" key="1">
    <source>
        <dbReference type="EMBL" id="KAL3766588.1"/>
    </source>
</evidence>
<accession>A0ABD3MS25</accession>
<evidence type="ECO:0000313" key="2">
    <source>
        <dbReference type="Proteomes" id="UP001530400"/>
    </source>
</evidence>
<name>A0ABD3MS25_9STRA</name>
<proteinExistence type="predicted"/>
<organism evidence="1 2">
    <name type="scientific">Cyclotella atomus</name>
    <dbReference type="NCBI Taxonomy" id="382360"/>
    <lineage>
        <taxon>Eukaryota</taxon>
        <taxon>Sar</taxon>
        <taxon>Stramenopiles</taxon>
        <taxon>Ochrophyta</taxon>
        <taxon>Bacillariophyta</taxon>
        <taxon>Coscinodiscophyceae</taxon>
        <taxon>Thalassiosirophycidae</taxon>
        <taxon>Stephanodiscales</taxon>
        <taxon>Stephanodiscaceae</taxon>
        <taxon>Cyclotella</taxon>
    </lineage>
</organism>
<dbReference type="EMBL" id="JALLPJ020001383">
    <property type="protein sequence ID" value="KAL3766588.1"/>
    <property type="molecule type" value="Genomic_DNA"/>
</dbReference>
<dbReference type="Proteomes" id="UP001530400">
    <property type="component" value="Unassembled WGS sequence"/>
</dbReference>
<protein>
    <submittedName>
        <fullName evidence="1">Uncharacterized protein</fullName>
    </submittedName>
</protein>
<comment type="caution">
    <text evidence="1">The sequence shown here is derived from an EMBL/GenBank/DDBJ whole genome shotgun (WGS) entry which is preliminary data.</text>
</comment>